<feature type="domain" description="ABC transporter" evidence="7">
    <location>
        <begin position="4"/>
        <end position="240"/>
    </location>
</feature>
<dbReference type="Pfam" id="PF00005">
    <property type="entry name" value="ABC_tran"/>
    <property type="match status" value="1"/>
</dbReference>
<dbReference type="GO" id="GO:0055052">
    <property type="term" value="C:ATP-binding cassette (ABC) transporter complex, substrate-binding subunit-containing"/>
    <property type="evidence" value="ECO:0007669"/>
    <property type="project" value="TreeGrafter"/>
</dbReference>
<evidence type="ECO:0000256" key="4">
    <source>
        <dbReference type="ARBA" id="ARBA00022840"/>
    </source>
</evidence>
<keyword evidence="1" id="KW-0813">Transport</keyword>
<dbReference type="FunFam" id="3.40.50.300:FF:000042">
    <property type="entry name" value="Maltose/maltodextrin ABC transporter, ATP-binding protein"/>
    <property type="match status" value="1"/>
</dbReference>
<dbReference type="PROSITE" id="PS00211">
    <property type="entry name" value="ABC_TRANSPORTER_1"/>
    <property type="match status" value="1"/>
</dbReference>
<evidence type="ECO:0000256" key="3">
    <source>
        <dbReference type="ARBA" id="ARBA00022741"/>
    </source>
</evidence>
<keyword evidence="3" id="KW-0547">Nucleotide-binding</keyword>
<reference evidence="8" key="1">
    <citation type="submission" date="2018-05" db="EMBL/GenBank/DDBJ databases">
        <authorList>
            <person name="Lanie J.A."/>
            <person name="Ng W.-L."/>
            <person name="Kazmierczak K.M."/>
            <person name="Andrzejewski T.M."/>
            <person name="Davidsen T.M."/>
            <person name="Wayne K.J."/>
            <person name="Tettelin H."/>
            <person name="Glass J.I."/>
            <person name="Rusch D."/>
            <person name="Podicherti R."/>
            <person name="Tsui H.-C.T."/>
            <person name="Winkler M.E."/>
        </authorList>
    </citation>
    <scope>NUCLEOTIDE SEQUENCE</scope>
</reference>
<dbReference type="InterPro" id="IPR003439">
    <property type="entry name" value="ABC_transporter-like_ATP-bd"/>
</dbReference>
<dbReference type="GO" id="GO:0022857">
    <property type="term" value="F:transmembrane transporter activity"/>
    <property type="evidence" value="ECO:0007669"/>
    <property type="project" value="UniProtKB-ARBA"/>
</dbReference>
<dbReference type="InterPro" id="IPR027417">
    <property type="entry name" value="P-loop_NTPase"/>
</dbReference>
<dbReference type="EMBL" id="UINC01005888">
    <property type="protein sequence ID" value="SVA24181.1"/>
    <property type="molecule type" value="Genomic_DNA"/>
</dbReference>
<keyword evidence="4" id="KW-0067">ATP-binding</keyword>
<proteinExistence type="predicted"/>
<dbReference type="Gene3D" id="3.40.50.300">
    <property type="entry name" value="P-loop containing nucleotide triphosphate hydrolases"/>
    <property type="match status" value="1"/>
</dbReference>
<evidence type="ECO:0000256" key="2">
    <source>
        <dbReference type="ARBA" id="ARBA00022475"/>
    </source>
</evidence>
<dbReference type="Gene3D" id="2.40.50.100">
    <property type="match status" value="1"/>
</dbReference>
<dbReference type="SUPFAM" id="SSF52540">
    <property type="entry name" value="P-loop containing nucleoside triphosphate hydrolases"/>
    <property type="match status" value="1"/>
</dbReference>
<organism evidence="8">
    <name type="scientific">marine metagenome</name>
    <dbReference type="NCBI Taxonomy" id="408172"/>
    <lineage>
        <taxon>unclassified sequences</taxon>
        <taxon>metagenomes</taxon>
        <taxon>ecological metagenomes</taxon>
    </lineage>
</organism>
<dbReference type="PANTHER" id="PTHR43875:SF15">
    <property type="entry name" value="TREHALOSE IMPORT ATP-BINDING PROTEIN SUGC"/>
    <property type="match status" value="1"/>
</dbReference>
<dbReference type="InterPro" id="IPR008995">
    <property type="entry name" value="Mo/tungstate-bd_C_term_dom"/>
</dbReference>
<dbReference type="PANTHER" id="PTHR43875">
    <property type="entry name" value="MALTODEXTRIN IMPORT ATP-BINDING PROTEIN MSMX"/>
    <property type="match status" value="1"/>
</dbReference>
<dbReference type="Gene3D" id="2.40.50.140">
    <property type="entry name" value="Nucleic acid-binding proteins"/>
    <property type="match status" value="1"/>
</dbReference>
<protein>
    <recommendedName>
        <fullName evidence="7">ABC transporter domain-containing protein</fullName>
    </recommendedName>
</protein>
<accession>A0A381U8Y9</accession>
<dbReference type="GO" id="GO:0016887">
    <property type="term" value="F:ATP hydrolysis activity"/>
    <property type="evidence" value="ECO:0007669"/>
    <property type="project" value="InterPro"/>
</dbReference>
<dbReference type="SMART" id="SM00382">
    <property type="entry name" value="AAA"/>
    <property type="match status" value="1"/>
</dbReference>
<dbReference type="PROSITE" id="PS50893">
    <property type="entry name" value="ABC_TRANSPORTER_2"/>
    <property type="match status" value="1"/>
</dbReference>
<sequence length="368" mass="41579">MEQIQLTGIRKSYGKETAVQNLDLTVNSGDFLTILGPSGCGKTTTLRAIAGLEEPDEGEIQFGERIVFSRKQGVIIPPENRNVGFIFQSYALWPHMTVEQNITLALKEKKLRRTEVESRLKKALEMVQMEPYRKRYPSELSGGQQQRVAVSRLIALQSTILLMDEPLSNLDAKLRTEMRTELKRLHRELEATTVYVTHDQTEALTLSDIVVVMDRGLVMQWGTPYEIYHHPKNLFVAEFIGDQRVNCFKGTISHQNGQVTLDCGKLILPLNQDLPSNSGKVVATVRPESIEVSNQEKKGWLKVNLSSVQPTGANTILQGSLEENEITLLQPGFIRKGIDEPIWINFNADSLNYFDEETERNLIIRSTV</sequence>
<evidence type="ECO:0000259" key="7">
    <source>
        <dbReference type="PROSITE" id="PS50893"/>
    </source>
</evidence>
<gene>
    <name evidence="8" type="ORF">METZ01_LOCUS77035</name>
</gene>
<evidence type="ECO:0000313" key="8">
    <source>
        <dbReference type="EMBL" id="SVA24181.1"/>
    </source>
</evidence>
<dbReference type="AlphaFoldDB" id="A0A381U8Y9"/>
<dbReference type="InterPro" id="IPR003593">
    <property type="entry name" value="AAA+_ATPase"/>
</dbReference>
<keyword evidence="5" id="KW-1278">Translocase</keyword>
<keyword evidence="6" id="KW-0472">Membrane</keyword>
<name>A0A381U8Y9_9ZZZZ</name>
<dbReference type="InterPro" id="IPR017871">
    <property type="entry name" value="ABC_transporter-like_CS"/>
</dbReference>
<evidence type="ECO:0000256" key="6">
    <source>
        <dbReference type="ARBA" id="ARBA00023136"/>
    </source>
</evidence>
<dbReference type="SUPFAM" id="SSF50331">
    <property type="entry name" value="MOP-like"/>
    <property type="match status" value="1"/>
</dbReference>
<dbReference type="InterPro" id="IPR047641">
    <property type="entry name" value="ABC_transpr_MalK/UgpC-like"/>
</dbReference>
<keyword evidence="2" id="KW-1003">Cell membrane</keyword>
<dbReference type="GO" id="GO:0005524">
    <property type="term" value="F:ATP binding"/>
    <property type="evidence" value="ECO:0007669"/>
    <property type="project" value="UniProtKB-KW"/>
</dbReference>
<evidence type="ECO:0000256" key="1">
    <source>
        <dbReference type="ARBA" id="ARBA00022448"/>
    </source>
</evidence>
<evidence type="ECO:0000256" key="5">
    <source>
        <dbReference type="ARBA" id="ARBA00022967"/>
    </source>
</evidence>
<dbReference type="InterPro" id="IPR012340">
    <property type="entry name" value="NA-bd_OB-fold"/>
</dbReference>